<name>A0A6T9NSL0_ALECA</name>
<dbReference type="EMBL" id="HBGE01064792">
    <property type="protein sequence ID" value="CAD9162065.1"/>
    <property type="molecule type" value="Transcribed_RNA"/>
</dbReference>
<sequence length="365" mass="39130">MALLRLAGFSQALALAALAAPAALSGEEVHCIRDRAHLVRFDVAGEPNDGSSMEGIERALISMEPSPGHADHCRGELGSTPSGEKHFCYGVNQDESCAGAKAALPIEGGIECKNCFVSATADAFYKLNYSMTALHSVSVGLRDIHLRASAGIHRGGSESQKAVGNMTYPGSDKPLTLINRLVGCPVCVKVNIQIGAPTTLEYDLSWSHQEEAEAGAAFHMNLGNDIVHYDSAAGWSHESHSPEVEIKPMLVTSTKASADLKLALKTSLQLKLGGIVWYHLNMNASLPIKVTFDGGFGPFKKAKTCLDGEASFKIGHEADLDWSFLKWSAKNHWGPTNLYSWSKPDIHLCEQVAAPRAPNTSLLVV</sequence>
<organism evidence="3">
    <name type="scientific">Alexandrium catenella</name>
    <name type="common">Red tide dinoflagellate</name>
    <name type="synonym">Gonyaulax catenella</name>
    <dbReference type="NCBI Taxonomy" id="2925"/>
    <lineage>
        <taxon>Eukaryota</taxon>
        <taxon>Sar</taxon>
        <taxon>Alveolata</taxon>
        <taxon>Dinophyceae</taxon>
        <taxon>Gonyaulacales</taxon>
        <taxon>Pyrocystaceae</taxon>
        <taxon>Alexandrium</taxon>
    </lineage>
</organism>
<accession>A0A6T9NSL0</accession>
<reference evidence="3" key="1">
    <citation type="submission" date="2021-01" db="EMBL/GenBank/DDBJ databases">
        <authorList>
            <person name="Corre E."/>
            <person name="Pelletier E."/>
            <person name="Niang G."/>
            <person name="Scheremetjew M."/>
            <person name="Finn R."/>
            <person name="Kale V."/>
            <person name="Holt S."/>
            <person name="Cochrane G."/>
            <person name="Meng A."/>
            <person name="Brown T."/>
            <person name="Cohen L."/>
        </authorList>
    </citation>
    <scope>NUCLEOTIDE SEQUENCE</scope>
    <source>
        <strain evidence="3">OF101</strain>
    </source>
</reference>
<dbReference type="EMBL" id="HBGE01064791">
    <property type="protein sequence ID" value="CAD9162064.1"/>
    <property type="molecule type" value="Transcribed_RNA"/>
</dbReference>
<proteinExistence type="predicted"/>
<dbReference type="AlphaFoldDB" id="A0A6T9NSL0"/>
<evidence type="ECO:0000256" key="1">
    <source>
        <dbReference type="SAM" id="SignalP"/>
    </source>
</evidence>
<feature type="chain" id="PRO_5036191790" evidence="1">
    <location>
        <begin position="27"/>
        <end position="365"/>
    </location>
</feature>
<feature type="signal peptide" evidence="1">
    <location>
        <begin position="1"/>
        <end position="26"/>
    </location>
</feature>
<evidence type="ECO:0000313" key="3">
    <source>
        <dbReference type="EMBL" id="CAD9162065.1"/>
    </source>
</evidence>
<protein>
    <submittedName>
        <fullName evidence="3">Uncharacterized protein</fullName>
    </submittedName>
</protein>
<evidence type="ECO:0000313" key="2">
    <source>
        <dbReference type="EMBL" id="CAD9162064.1"/>
    </source>
</evidence>
<keyword evidence="1" id="KW-0732">Signal</keyword>
<gene>
    <name evidence="2" type="ORF">ACAT0790_LOCUS38829</name>
    <name evidence="3" type="ORF">ACAT0790_LOCUS38830</name>
</gene>